<dbReference type="InterPro" id="IPR003593">
    <property type="entry name" value="AAA+_ATPase"/>
</dbReference>
<dbReference type="OrthoDB" id="5290247at2"/>
<feature type="transmembrane region" description="Helical" evidence="9">
    <location>
        <begin position="27"/>
        <end position="43"/>
    </location>
</feature>
<dbReference type="Pfam" id="PF00005">
    <property type="entry name" value="ABC_tran"/>
    <property type="match status" value="1"/>
</dbReference>
<dbReference type="InterPro" id="IPR043428">
    <property type="entry name" value="LivM-like"/>
</dbReference>
<keyword evidence="6 11" id="KW-0067">ATP-binding</keyword>
<feature type="transmembrane region" description="Helical" evidence="9">
    <location>
        <begin position="306"/>
        <end position="330"/>
    </location>
</feature>
<feature type="transmembrane region" description="Helical" evidence="9">
    <location>
        <begin position="187"/>
        <end position="207"/>
    </location>
</feature>
<dbReference type="PANTHER" id="PTHR45772">
    <property type="entry name" value="CONSERVED COMPONENT OF ABC TRANSPORTER FOR NATURAL AMINO ACIDS-RELATED"/>
    <property type="match status" value="1"/>
</dbReference>
<dbReference type="InterPro" id="IPR027417">
    <property type="entry name" value="P-loop_NTPase"/>
</dbReference>
<evidence type="ECO:0000259" key="10">
    <source>
        <dbReference type="PROSITE" id="PS50893"/>
    </source>
</evidence>
<sequence>MNPSSSTSASPAANAAPEGRPLVTPRVLTLVFIVALALAWGWLPEFTVSVLSNIGLYALVAVGLVLLTGVGGMTSFGQAAFVGMGAYATAWICTSPTAAGWLGGIAGSALVPWLGLLLGLVLTFALAWALGAVTLKLSGHYLPLCTIAWGLSLYFLLGNMEFLGGQTGITGIPPLVVAGVSFATPRMLGVVIWAVLLLALWAMHNLLDSREGRAIRALKGGRLMAESMGVDTARHRIKLFVLAALLAAISGWLYAHMQRFVNPTPFNLNIGIEMLFMAVVGGAGHLWGAVLGATLITLLKEKLQDVLPALLGTSGNFEVVVFGLLMLFVLQRFADGLWPTIARLARRWVREVPRAAGAGPAASTTAQLAQRAVPAAGTLLLQADGVSKRFGGLVANNDISMTLKAGEVHALIGPNGAGKSTFFNMISGVDDPTTGEVRLVGQAMSGKPSRAFASLGLGRTFQHVRLLGQRSVVENVALGAHLRAKRGWLAAMLRLDRAEEAALMAEARRQIERCGLGAHADTPAASLSLGQQRVVEIARALAGQPSVLLLDEPAAGLRHLEKRALSELLAQLRAEGLGILVVEHDMEFVMNLADRITVLEFGTVIATGTPAEVQANPRVLEAYLGGADDELLEDAR</sequence>
<keyword evidence="3" id="KW-1003">Cell membrane</keyword>
<evidence type="ECO:0000256" key="5">
    <source>
        <dbReference type="ARBA" id="ARBA00022741"/>
    </source>
</evidence>
<evidence type="ECO:0000256" key="2">
    <source>
        <dbReference type="ARBA" id="ARBA00022448"/>
    </source>
</evidence>
<dbReference type="Gene3D" id="3.40.50.300">
    <property type="entry name" value="P-loop containing nucleotide triphosphate hydrolases"/>
    <property type="match status" value="1"/>
</dbReference>
<dbReference type="InterPro" id="IPR001851">
    <property type="entry name" value="ABC_transp_permease"/>
</dbReference>
<dbReference type="PANTHER" id="PTHR45772:SF2">
    <property type="entry name" value="ABC TRANSPORTER ATP-BINDING PROTEIN"/>
    <property type="match status" value="1"/>
</dbReference>
<dbReference type="InterPro" id="IPR003439">
    <property type="entry name" value="ABC_transporter-like_ATP-bd"/>
</dbReference>
<dbReference type="CDD" id="cd06581">
    <property type="entry name" value="TM_PBP1_LivM_like"/>
    <property type="match status" value="1"/>
</dbReference>
<comment type="caution">
    <text evidence="11">The sequence shown here is derived from an EMBL/GenBank/DDBJ whole genome shotgun (WGS) entry which is preliminary data.</text>
</comment>
<accession>A0A3S0J6N1</accession>
<proteinExistence type="predicted"/>
<keyword evidence="2" id="KW-0813">Transport</keyword>
<dbReference type="InterPro" id="IPR051120">
    <property type="entry name" value="ABC_AA/LPS_Transport"/>
</dbReference>
<dbReference type="InterPro" id="IPR032823">
    <property type="entry name" value="BCA_ABC_TP_C"/>
</dbReference>
<evidence type="ECO:0000313" key="12">
    <source>
        <dbReference type="Proteomes" id="UP000267418"/>
    </source>
</evidence>
<keyword evidence="12" id="KW-1185">Reference proteome</keyword>
<dbReference type="Pfam" id="PF02653">
    <property type="entry name" value="BPD_transp_2"/>
    <property type="match status" value="1"/>
</dbReference>
<evidence type="ECO:0000256" key="6">
    <source>
        <dbReference type="ARBA" id="ARBA00022840"/>
    </source>
</evidence>
<feature type="transmembrane region" description="Helical" evidence="9">
    <location>
        <begin position="237"/>
        <end position="255"/>
    </location>
</feature>
<dbReference type="RefSeq" id="WP_126470210.1">
    <property type="nucleotide sequence ID" value="NZ_RXOE01000002.1"/>
</dbReference>
<evidence type="ECO:0000256" key="7">
    <source>
        <dbReference type="ARBA" id="ARBA00022989"/>
    </source>
</evidence>
<dbReference type="PROSITE" id="PS00211">
    <property type="entry name" value="ABC_TRANSPORTER_1"/>
    <property type="match status" value="1"/>
</dbReference>
<dbReference type="EMBL" id="RXOE01000002">
    <property type="protein sequence ID" value="RTQ35035.1"/>
    <property type="molecule type" value="Genomic_DNA"/>
</dbReference>
<dbReference type="SUPFAM" id="SSF52540">
    <property type="entry name" value="P-loop containing nucleoside triphosphate hydrolases"/>
    <property type="match status" value="1"/>
</dbReference>
<evidence type="ECO:0000256" key="9">
    <source>
        <dbReference type="SAM" id="Phobius"/>
    </source>
</evidence>
<dbReference type="FunFam" id="3.40.50.300:FF:000421">
    <property type="entry name" value="Branched-chain amino acid ABC transporter ATP-binding protein"/>
    <property type="match status" value="1"/>
</dbReference>
<evidence type="ECO:0000256" key="3">
    <source>
        <dbReference type="ARBA" id="ARBA00022475"/>
    </source>
</evidence>
<reference evidence="11 12" key="1">
    <citation type="submission" date="2018-12" db="EMBL/GenBank/DDBJ databases">
        <title>The genome of Variovorax gossypii DSM 100435.</title>
        <authorList>
            <person name="Gao J."/>
            <person name="Sun J."/>
        </authorList>
    </citation>
    <scope>NUCLEOTIDE SEQUENCE [LARGE SCALE GENOMIC DNA]</scope>
    <source>
        <strain evidence="11 12">DSM 100435</strain>
    </source>
</reference>
<dbReference type="Proteomes" id="UP000267418">
    <property type="component" value="Unassembled WGS sequence"/>
</dbReference>
<dbReference type="GO" id="GO:0015658">
    <property type="term" value="F:branched-chain amino acid transmembrane transporter activity"/>
    <property type="evidence" value="ECO:0007669"/>
    <property type="project" value="InterPro"/>
</dbReference>
<dbReference type="Pfam" id="PF12399">
    <property type="entry name" value="BCA_ABC_TP_C"/>
    <property type="match status" value="1"/>
</dbReference>
<keyword evidence="4 9" id="KW-0812">Transmembrane</keyword>
<feature type="domain" description="ABC transporter" evidence="10">
    <location>
        <begin position="381"/>
        <end position="626"/>
    </location>
</feature>
<evidence type="ECO:0000256" key="1">
    <source>
        <dbReference type="ARBA" id="ARBA00004651"/>
    </source>
</evidence>
<evidence type="ECO:0000256" key="4">
    <source>
        <dbReference type="ARBA" id="ARBA00022692"/>
    </source>
</evidence>
<organism evidence="11 12">
    <name type="scientific">Variovorax gossypii</name>
    <dbReference type="NCBI Taxonomy" id="1679495"/>
    <lineage>
        <taxon>Bacteria</taxon>
        <taxon>Pseudomonadati</taxon>
        <taxon>Pseudomonadota</taxon>
        <taxon>Betaproteobacteria</taxon>
        <taxon>Burkholderiales</taxon>
        <taxon>Comamonadaceae</taxon>
        <taxon>Variovorax</taxon>
    </lineage>
</organism>
<feature type="transmembrane region" description="Helical" evidence="9">
    <location>
        <begin position="275"/>
        <end position="299"/>
    </location>
</feature>
<dbReference type="GO" id="GO:0016887">
    <property type="term" value="F:ATP hydrolysis activity"/>
    <property type="evidence" value="ECO:0007669"/>
    <property type="project" value="InterPro"/>
</dbReference>
<keyword evidence="5" id="KW-0547">Nucleotide-binding</keyword>
<dbReference type="GO" id="GO:0005886">
    <property type="term" value="C:plasma membrane"/>
    <property type="evidence" value="ECO:0007669"/>
    <property type="project" value="UniProtKB-SubCell"/>
</dbReference>
<evidence type="ECO:0000313" key="11">
    <source>
        <dbReference type="EMBL" id="RTQ35035.1"/>
    </source>
</evidence>
<dbReference type="PROSITE" id="PS50893">
    <property type="entry name" value="ABC_TRANSPORTER_2"/>
    <property type="match status" value="1"/>
</dbReference>
<protein>
    <submittedName>
        <fullName evidence="11">Branched-chain amino acid ABC transporter ATP-binding protein/permease</fullName>
    </submittedName>
</protein>
<dbReference type="InterPro" id="IPR017871">
    <property type="entry name" value="ABC_transporter-like_CS"/>
</dbReference>
<dbReference type="SMART" id="SM00382">
    <property type="entry name" value="AAA"/>
    <property type="match status" value="1"/>
</dbReference>
<evidence type="ECO:0000256" key="8">
    <source>
        <dbReference type="ARBA" id="ARBA00023136"/>
    </source>
</evidence>
<keyword evidence="7 9" id="KW-1133">Transmembrane helix</keyword>
<keyword evidence="8 9" id="KW-0472">Membrane</keyword>
<feature type="transmembrane region" description="Helical" evidence="9">
    <location>
        <begin position="110"/>
        <end position="133"/>
    </location>
</feature>
<dbReference type="CDD" id="cd03219">
    <property type="entry name" value="ABC_Mj1267_LivG_branched"/>
    <property type="match status" value="1"/>
</dbReference>
<feature type="transmembrane region" description="Helical" evidence="9">
    <location>
        <begin position="140"/>
        <end position="157"/>
    </location>
</feature>
<feature type="transmembrane region" description="Helical" evidence="9">
    <location>
        <begin position="49"/>
        <end position="67"/>
    </location>
</feature>
<name>A0A3S0J6N1_9BURK</name>
<dbReference type="GO" id="GO:0005524">
    <property type="term" value="F:ATP binding"/>
    <property type="evidence" value="ECO:0007669"/>
    <property type="project" value="UniProtKB-KW"/>
</dbReference>
<comment type="subcellular location">
    <subcellularLocation>
        <location evidence="1">Cell membrane</location>
        <topology evidence="1">Multi-pass membrane protein</topology>
    </subcellularLocation>
</comment>
<gene>
    <name evidence="11" type="ORF">EJP69_11640</name>
</gene>
<feature type="transmembrane region" description="Helical" evidence="9">
    <location>
        <begin position="79"/>
        <end position="104"/>
    </location>
</feature>
<dbReference type="AlphaFoldDB" id="A0A3S0J6N1"/>